<dbReference type="CDD" id="cd00167">
    <property type="entry name" value="SANT"/>
    <property type="match status" value="1"/>
</dbReference>
<dbReference type="InterPro" id="IPR009057">
    <property type="entry name" value="Homeodomain-like_sf"/>
</dbReference>
<dbReference type="PROSITE" id="PS51194">
    <property type="entry name" value="HELICASE_CTER"/>
    <property type="match status" value="1"/>
</dbReference>
<evidence type="ECO:0000256" key="2">
    <source>
        <dbReference type="ARBA" id="ARBA00009687"/>
    </source>
</evidence>
<dbReference type="InterPro" id="IPR049730">
    <property type="entry name" value="SNF2/RAD54-like_C"/>
</dbReference>
<organism evidence="17 18">
    <name type="scientific">Phycomyces blakesleeanus (strain ATCC 8743b / DSM 1359 / FGSC 10004 / NBRC 33097 / NRRL 1555)</name>
    <dbReference type="NCBI Taxonomy" id="763407"/>
    <lineage>
        <taxon>Eukaryota</taxon>
        <taxon>Fungi</taxon>
        <taxon>Fungi incertae sedis</taxon>
        <taxon>Mucoromycota</taxon>
        <taxon>Mucoromycotina</taxon>
        <taxon>Mucoromycetes</taxon>
        <taxon>Mucorales</taxon>
        <taxon>Phycomycetaceae</taxon>
        <taxon>Phycomyces</taxon>
    </lineage>
</organism>
<keyword evidence="4" id="KW-0677">Repeat</keyword>
<evidence type="ECO:0000256" key="3">
    <source>
        <dbReference type="ARBA" id="ARBA00022553"/>
    </source>
</evidence>
<dbReference type="Gene3D" id="1.10.10.60">
    <property type="entry name" value="Homeodomain-like"/>
    <property type="match status" value="2"/>
</dbReference>
<dbReference type="SMART" id="SM00717">
    <property type="entry name" value="SANT"/>
    <property type="match status" value="2"/>
</dbReference>
<dbReference type="InterPro" id="IPR036306">
    <property type="entry name" value="ISWI_HAND-dom_sf"/>
</dbReference>
<dbReference type="STRING" id="763407.A0A162TKK7"/>
<keyword evidence="18" id="KW-1185">Reference proteome</keyword>
<keyword evidence="8" id="KW-0067">ATP-binding</keyword>
<dbReference type="GO" id="GO:0042393">
    <property type="term" value="F:histone binding"/>
    <property type="evidence" value="ECO:0007669"/>
    <property type="project" value="TreeGrafter"/>
</dbReference>
<feature type="compositionally biased region" description="Basic and acidic residues" evidence="13">
    <location>
        <begin position="99"/>
        <end position="110"/>
    </location>
</feature>
<feature type="domain" description="Helicase ATP-binding" evidence="14">
    <location>
        <begin position="163"/>
        <end position="328"/>
    </location>
</feature>
<dbReference type="GO" id="GO:0003677">
    <property type="term" value="F:DNA binding"/>
    <property type="evidence" value="ECO:0007669"/>
    <property type="project" value="UniProtKB-KW"/>
</dbReference>
<dbReference type="PANTHER" id="PTHR45623">
    <property type="entry name" value="CHROMODOMAIN-HELICASE-DNA-BINDING PROTEIN 3-RELATED-RELATED"/>
    <property type="match status" value="1"/>
</dbReference>
<name>A0A162TKK7_PHYB8</name>
<dbReference type="RefSeq" id="XP_018287362.1">
    <property type="nucleotide sequence ID" value="XM_018432323.1"/>
</dbReference>
<dbReference type="InterPro" id="IPR038718">
    <property type="entry name" value="SNF2-like_sf"/>
</dbReference>
<dbReference type="AlphaFoldDB" id="A0A162TKK7"/>
<evidence type="ECO:0000259" key="14">
    <source>
        <dbReference type="PROSITE" id="PS51192"/>
    </source>
</evidence>
<evidence type="ECO:0000256" key="7">
    <source>
        <dbReference type="ARBA" id="ARBA00022806"/>
    </source>
</evidence>
<accession>A0A162TKK7</accession>
<evidence type="ECO:0000313" key="18">
    <source>
        <dbReference type="Proteomes" id="UP000077315"/>
    </source>
</evidence>
<dbReference type="GeneID" id="28993229"/>
<keyword evidence="17" id="KW-0371">Homeobox</keyword>
<dbReference type="Pfam" id="PF00176">
    <property type="entry name" value="SNF2-rel_dom"/>
    <property type="match status" value="1"/>
</dbReference>
<evidence type="ECO:0000256" key="8">
    <source>
        <dbReference type="ARBA" id="ARBA00022840"/>
    </source>
</evidence>
<feature type="region of interest" description="Disordered" evidence="13">
    <location>
        <begin position="1006"/>
        <end position="1052"/>
    </location>
</feature>
<keyword evidence="5" id="KW-0547">Nucleotide-binding</keyword>
<dbReference type="OrthoDB" id="5857104at2759"/>
<dbReference type="FunFam" id="3.40.50.10810:FF:000002">
    <property type="entry name" value="ISWI chromatin-remodeling complex ATPase CHR11 isoform A"/>
    <property type="match status" value="1"/>
</dbReference>
<dbReference type="GO" id="GO:0034728">
    <property type="term" value="P:nucleosome organization"/>
    <property type="evidence" value="ECO:0007669"/>
    <property type="project" value="TreeGrafter"/>
</dbReference>
<dbReference type="Pfam" id="PF00271">
    <property type="entry name" value="Helicase_C"/>
    <property type="match status" value="1"/>
</dbReference>
<evidence type="ECO:0000256" key="4">
    <source>
        <dbReference type="ARBA" id="ARBA00022737"/>
    </source>
</evidence>
<feature type="region of interest" description="Disordered" evidence="13">
    <location>
        <begin position="97"/>
        <end position="124"/>
    </location>
</feature>
<dbReference type="Gene3D" id="3.40.50.300">
    <property type="entry name" value="P-loop containing nucleotide triphosphate hydrolases"/>
    <property type="match status" value="1"/>
</dbReference>
<keyword evidence="9" id="KW-0156">Chromatin regulator</keyword>
<dbReference type="SMART" id="SM00487">
    <property type="entry name" value="DEXDc"/>
    <property type="match status" value="1"/>
</dbReference>
<evidence type="ECO:0000256" key="10">
    <source>
        <dbReference type="ARBA" id="ARBA00023015"/>
    </source>
</evidence>
<comment type="similarity">
    <text evidence="2">Belongs to the SNF2/RAD54 helicase family. ISWI subfamily.</text>
</comment>
<evidence type="ECO:0000256" key="5">
    <source>
        <dbReference type="ARBA" id="ARBA00022741"/>
    </source>
</evidence>
<dbReference type="Proteomes" id="UP000077315">
    <property type="component" value="Unassembled WGS sequence"/>
</dbReference>
<sequence length="1052" mass="122019">MPTTNAPQSLAQVDTNYESVENTPLNSIGNEQLSLTESDVESPTRSLPVNEPKVKNNQMTDHQAQLKRYRYLLGQTELFAHFLNLKPKKDNALQEVMEENGHNESKESGARRRRKTEKEEDEEILNEDFSEDAEETTVFTESPAFVTGGVLRDYQVQGLNWMISLFENGINGILADEMGLGKTLQTISFLGYLKHLRNIPGPHLVVVPKSTLHNWKSEFAKWIPSFNAFIFHGNKETRADLIKTKLVPLDFEVCITSYEVCLSEKSQFKKMAWQYIVIDEAHRIKNENSMLSQIVREFNSRNRMLITGTPLQNNLHELWALLNFLLPDVFSSSDAFDQWFENQGTDQKKVVEQLHKVLRPFLLRRIKSDVEKSLLPKKEINIYVKMSPMQRKWYQKILEKDIDAINGKYKSIHTINSCVLGGGKREGRTRLQNIVMQLRKCCNHPYLFDGAEPGPPFTTDKHLVDNAGKMVVLDRLLTRMKAQGSRVLIFSQMSRVLDILEDYCWWRNYKYCRIDGQTSHEDRIDAIDEYNKPDSEKFIFLLTTRAGGLGINLTSADIVIMYDSDWNPQVDLQAMDRAHRIGQTKQVYVFRLVTENAIEEKVLERAAQKLRLDQLVIQQGRMQHHQKAASKEELLTMIQHGAESIFKDDTNNTQEDDDIEDILRRGEEKTAELTKKYSNLNIDDLKNFSSESAYKWNGEDWSSKRKADNIGLSWLGPSKRERKANYAVDDYYKEALRTSAKSQSTRAPRSKRFAVEDYQFFPPRLSELNEKDTLYLKKSVGYKVPPVSEGLSPKETKALEKEREEEQKLIDQAQPLTAKEEEECKKLHAKGFSQWTKKDFYNFVNASAKYGRKNIEAIANEVEGKTLDEVKKYSKVFWSRYKEIADYERHISKIEKGESEMEKQLEIQNQISEKVALYRQPLQQMTFNYTQTTRGKSYNENEDRFLIVMLDKYGYGTENVYDYIRAEIRQAPQFRFDWFLKSRTSQEIQRRCNTLIGLIQKEFAERDEQAREEKKKNKKKAASKPATTTTTPTVTTATTTTATTATTKPRRR</sequence>
<keyword evidence="11" id="KW-0804">Transcription</keyword>
<keyword evidence="17" id="KW-0238">DNA-binding</keyword>
<feature type="compositionally biased region" description="Low complexity" evidence="13">
    <location>
        <begin position="1023"/>
        <end position="1052"/>
    </location>
</feature>
<dbReference type="EMBL" id="KV440992">
    <property type="protein sequence ID" value="OAD69322.1"/>
    <property type="molecule type" value="Genomic_DNA"/>
</dbReference>
<evidence type="ECO:0000256" key="11">
    <source>
        <dbReference type="ARBA" id="ARBA00023163"/>
    </source>
</evidence>
<evidence type="ECO:0000313" key="17">
    <source>
        <dbReference type="EMBL" id="OAD69322.1"/>
    </source>
</evidence>
<dbReference type="GO" id="GO:0045944">
    <property type="term" value="P:positive regulation of transcription by RNA polymerase II"/>
    <property type="evidence" value="ECO:0007669"/>
    <property type="project" value="UniProtKB-ARBA"/>
</dbReference>
<dbReference type="InterPro" id="IPR027417">
    <property type="entry name" value="P-loop_NTPase"/>
</dbReference>
<dbReference type="GO" id="GO:0005524">
    <property type="term" value="F:ATP binding"/>
    <property type="evidence" value="ECO:0007669"/>
    <property type="project" value="UniProtKB-KW"/>
</dbReference>
<keyword evidence="3" id="KW-0597">Phosphoprotein</keyword>
<dbReference type="InterPro" id="IPR014001">
    <property type="entry name" value="Helicase_ATP-bd"/>
</dbReference>
<dbReference type="PROSITE" id="PS51192">
    <property type="entry name" value="HELICASE_ATP_BIND_1"/>
    <property type="match status" value="1"/>
</dbReference>
<dbReference type="SUPFAM" id="SSF52540">
    <property type="entry name" value="P-loop containing nucleoside triphosphate hydrolases"/>
    <property type="match status" value="2"/>
</dbReference>
<comment type="subcellular location">
    <subcellularLocation>
        <location evidence="1">Nucleus</location>
    </subcellularLocation>
</comment>
<evidence type="ECO:0000256" key="1">
    <source>
        <dbReference type="ARBA" id="ARBA00004123"/>
    </source>
</evidence>
<dbReference type="VEuPathDB" id="FungiDB:PHYBLDRAFT_149719"/>
<protein>
    <submittedName>
        <fullName evidence="17">Homeodomain-like DNA binding domain-containing transcription factor</fullName>
    </submittedName>
</protein>
<keyword evidence="12" id="KW-0539">Nucleus</keyword>
<dbReference type="CDD" id="cd18793">
    <property type="entry name" value="SF2_C_SNF"/>
    <property type="match status" value="1"/>
</dbReference>
<dbReference type="InterPro" id="IPR001005">
    <property type="entry name" value="SANT/Myb"/>
</dbReference>
<proteinExistence type="inferred from homology"/>
<keyword evidence="6" id="KW-0378">Hydrolase</keyword>
<feature type="compositionally biased region" description="Basic and acidic residues" evidence="13">
    <location>
        <begin position="1006"/>
        <end position="1015"/>
    </location>
</feature>
<dbReference type="Gene3D" id="3.40.50.10810">
    <property type="entry name" value="Tandem AAA-ATPase domain"/>
    <property type="match status" value="1"/>
</dbReference>
<dbReference type="GO" id="GO:0016887">
    <property type="term" value="F:ATP hydrolysis activity"/>
    <property type="evidence" value="ECO:0007669"/>
    <property type="project" value="TreeGrafter"/>
</dbReference>
<dbReference type="GO" id="GO:0031491">
    <property type="term" value="F:nucleosome binding"/>
    <property type="evidence" value="ECO:0007669"/>
    <property type="project" value="InterPro"/>
</dbReference>
<dbReference type="CDD" id="cd17997">
    <property type="entry name" value="DEXHc_SMARCA1_SMARCA5"/>
    <property type="match status" value="1"/>
</dbReference>
<dbReference type="GO" id="GO:0140658">
    <property type="term" value="F:ATP-dependent chromatin remodeler activity"/>
    <property type="evidence" value="ECO:0007669"/>
    <property type="project" value="TreeGrafter"/>
</dbReference>
<dbReference type="PROSITE" id="PS51293">
    <property type="entry name" value="SANT"/>
    <property type="match status" value="1"/>
</dbReference>
<evidence type="ECO:0000256" key="13">
    <source>
        <dbReference type="SAM" id="MobiDB-lite"/>
    </source>
</evidence>
<dbReference type="InterPro" id="IPR000330">
    <property type="entry name" value="SNF2_N"/>
</dbReference>
<dbReference type="InterPro" id="IPR001650">
    <property type="entry name" value="Helicase_C-like"/>
</dbReference>
<dbReference type="Pfam" id="PF09111">
    <property type="entry name" value="SLIDE"/>
    <property type="match status" value="1"/>
</dbReference>
<feature type="region of interest" description="Disordered" evidence="13">
    <location>
        <begin position="1"/>
        <end position="53"/>
    </location>
</feature>
<evidence type="ECO:0000256" key="9">
    <source>
        <dbReference type="ARBA" id="ARBA00022853"/>
    </source>
</evidence>
<dbReference type="GO" id="GO:0004386">
    <property type="term" value="F:helicase activity"/>
    <property type="evidence" value="ECO:0007669"/>
    <property type="project" value="UniProtKB-KW"/>
</dbReference>
<gene>
    <name evidence="17" type="ORF">PHYBLDRAFT_149719</name>
</gene>
<dbReference type="SUPFAM" id="SSF46689">
    <property type="entry name" value="Homeodomain-like"/>
    <property type="match status" value="2"/>
</dbReference>
<keyword evidence="7" id="KW-0347">Helicase</keyword>
<dbReference type="PANTHER" id="PTHR45623:SF49">
    <property type="entry name" value="SWI_SNF-RELATED MATRIX-ASSOCIATED ACTIN-DEPENDENT REGULATOR OF CHROMATIN SUBFAMILY A MEMBER 5"/>
    <property type="match status" value="1"/>
</dbReference>
<feature type="compositionally biased region" description="Polar residues" evidence="13">
    <location>
        <begin position="1"/>
        <end position="47"/>
    </location>
</feature>
<dbReference type="InterPro" id="IPR015195">
    <property type="entry name" value="SLIDE"/>
</dbReference>
<dbReference type="InterPro" id="IPR044754">
    <property type="entry name" value="Isw1/2_DEXHc"/>
</dbReference>
<evidence type="ECO:0000259" key="15">
    <source>
        <dbReference type="PROSITE" id="PS51194"/>
    </source>
</evidence>
<dbReference type="SUPFAM" id="SSF101224">
    <property type="entry name" value="HAND domain of the nucleosome remodeling ATPase ISWI"/>
    <property type="match status" value="1"/>
</dbReference>
<reference evidence="18" key="1">
    <citation type="submission" date="2015-06" db="EMBL/GenBank/DDBJ databases">
        <title>Expansion of signal transduction pathways in fungi by whole-genome duplication.</title>
        <authorList>
            <consortium name="DOE Joint Genome Institute"/>
            <person name="Corrochano L.M."/>
            <person name="Kuo A."/>
            <person name="Marcet-Houben M."/>
            <person name="Polaino S."/>
            <person name="Salamov A."/>
            <person name="Villalobos J.M."/>
            <person name="Alvarez M.I."/>
            <person name="Avalos J."/>
            <person name="Benito E.P."/>
            <person name="Benoit I."/>
            <person name="Burger G."/>
            <person name="Camino L.P."/>
            <person name="Canovas D."/>
            <person name="Cerda-Olmedo E."/>
            <person name="Cheng J.-F."/>
            <person name="Dominguez A."/>
            <person name="Elias M."/>
            <person name="Eslava A.P."/>
            <person name="Glaser F."/>
            <person name="Grimwood J."/>
            <person name="Gutierrez G."/>
            <person name="Heitman J."/>
            <person name="Henrissat B."/>
            <person name="Iturriaga E.A."/>
            <person name="Lang B.F."/>
            <person name="Lavin J.L."/>
            <person name="Lee S."/>
            <person name="Li W."/>
            <person name="Lindquist E."/>
            <person name="Lopez-Garcia S."/>
            <person name="Luque E.M."/>
            <person name="Marcos A.T."/>
            <person name="Martin J."/>
            <person name="McCluskey K."/>
            <person name="Medina H.R."/>
            <person name="Miralles-Duran A."/>
            <person name="Miyazaki A."/>
            <person name="Munoz-Torres E."/>
            <person name="Oguiza J.A."/>
            <person name="Ohm R."/>
            <person name="Olmedo M."/>
            <person name="Orejas M."/>
            <person name="Ortiz-Castellanos L."/>
            <person name="Pisabarro A.G."/>
            <person name="Rodriguez-Romero J."/>
            <person name="Ruiz-Herrera J."/>
            <person name="Ruiz-Vazquez R."/>
            <person name="Sanz C."/>
            <person name="Schackwitz W."/>
            <person name="Schmutz J."/>
            <person name="Shahriari M."/>
            <person name="Shelest E."/>
            <person name="Silva-Franco F."/>
            <person name="Soanes D."/>
            <person name="Syed K."/>
            <person name="Tagua V.G."/>
            <person name="Talbot N.J."/>
            <person name="Thon M."/>
            <person name="De vries R.P."/>
            <person name="Wiebenga A."/>
            <person name="Yadav J.S."/>
            <person name="Braun E.L."/>
            <person name="Baker S."/>
            <person name="Garre V."/>
            <person name="Horwitz B."/>
            <person name="Torres-Martinez S."/>
            <person name="Idnurm A."/>
            <person name="Herrera-Estrella A."/>
            <person name="Gabaldon T."/>
            <person name="Grigoriev I.V."/>
        </authorList>
    </citation>
    <scope>NUCLEOTIDE SEQUENCE [LARGE SCALE GENOMIC DNA]</scope>
    <source>
        <strain evidence="18">NRRL 1555(-)</strain>
    </source>
</reference>
<dbReference type="SMART" id="SM00490">
    <property type="entry name" value="HELICc"/>
    <property type="match status" value="1"/>
</dbReference>
<dbReference type="InParanoid" id="A0A162TKK7"/>
<keyword evidence="10" id="KW-0805">Transcription regulation</keyword>
<dbReference type="Pfam" id="PF09110">
    <property type="entry name" value="HAND"/>
    <property type="match status" value="1"/>
</dbReference>
<evidence type="ECO:0000256" key="12">
    <source>
        <dbReference type="ARBA" id="ARBA00023242"/>
    </source>
</evidence>
<dbReference type="FunFam" id="1.10.10.60:FF:000022">
    <property type="entry name" value="ISWI chromatin-remodeling complex ATPase CHR11 isoform A"/>
    <property type="match status" value="1"/>
</dbReference>
<evidence type="ECO:0000256" key="6">
    <source>
        <dbReference type="ARBA" id="ARBA00022801"/>
    </source>
</evidence>
<dbReference type="Gene3D" id="1.10.1040.30">
    <property type="entry name" value="ISWI, HAND domain"/>
    <property type="match status" value="1"/>
</dbReference>
<dbReference type="InterPro" id="IPR017884">
    <property type="entry name" value="SANT_dom"/>
</dbReference>
<evidence type="ECO:0000259" key="16">
    <source>
        <dbReference type="PROSITE" id="PS51293"/>
    </source>
</evidence>
<dbReference type="FunFam" id="3.40.50.300:FF:000082">
    <property type="entry name" value="ISWI chromatin remodeling complex ATPase ISW1"/>
    <property type="match status" value="1"/>
</dbReference>
<dbReference type="GO" id="GO:0031010">
    <property type="term" value="C:ISWI-type complex"/>
    <property type="evidence" value="ECO:0007669"/>
    <property type="project" value="UniProtKB-ARBA"/>
</dbReference>
<dbReference type="InterPro" id="IPR015194">
    <property type="entry name" value="ISWI_HAND-dom"/>
</dbReference>
<feature type="domain" description="SANT" evidence="16">
    <location>
        <begin position="830"/>
        <end position="882"/>
    </location>
</feature>
<feature type="domain" description="Helicase C-terminal" evidence="15">
    <location>
        <begin position="472"/>
        <end position="623"/>
    </location>
</feature>